<dbReference type="OrthoDB" id="4293678at2759"/>
<dbReference type="RefSeq" id="XP_040685671.1">
    <property type="nucleotide sequence ID" value="XM_040836162.1"/>
</dbReference>
<evidence type="ECO:0000313" key="1">
    <source>
        <dbReference type="EMBL" id="OJJ31994.1"/>
    </source>
</evidence>
<proteinExistence type="predicted"/>
<sequence>MDTPIPSTERQVIHSRYIDRGDLQVLLARLFPDQPSLNFIIRLNNDVLSFVAPRQVTEEELE</sequence>
<dbReference type="GeneID" id="63752010"/>
<gene>
    <name evidence="1" type="ORF">ASPWEDRAFT_44001</name>
</gene>
<protein>
    <submittedName>
        <fullName evidence="1">Uncharacterized protein</fullName>
    </submittedName>
</protein>
<organism evidence="1 2">
    <name type="scientific">Aspergillus wentii DTO 134E9</name>
    <dbReference type="NCBI Taxonomy" id="1073089"/>
    <lineage>
        <taxon>Eukaryota</taxon>
        <taxon>Fungi</taxon>
        <taxon>Dikarya</taxon>
        <taxon>Ascomycota</taxon>
        <taxon>Pezizomycotina</taxon>
        <taxon>Eurotiomycetes</taxon>
        <taxon>Eurotiomycetidae</taxon>
        <taxon>Eurotiales</taxon>
        <taxon>Aspergillaceae</taxon>
        <taxon>Aspergillus</taxon>
        <taxon>Aspergillus subgen. Cremei</taxon>
    </lineage>
</organism>
<dbReference type="AlphaFoldDB" id="A0A1L9RAQ0"/>
<reference evidence="2" key="1">
    <citation type="journal article" date="2017" name="Genome Biol.">
        <title>Comparative genomics reveals high biological diversity and specific adaptations in the industrially and medically important fungal genus Aspergillus.</title>
        <authorList>
            <person name="de Vries R.P."/>
            <person name="Riley R."/>
            <person name="Wiebenga A."/>
            <person name="Aguilar-Osorio G."/>
            <person name="Amillis S."/>
            <person name="Uchima C.A."/>
            <person name="Anderluh G."/>
            <person name="Asadollahi M."/>
            <person name="Askin M."/>
            <person name="Barry K."/>
            <person name="Battaglia E."/>
            <person name="Bayram O."/>
            <person name="Benocci T."/>
            <person name="Braus-Stromeyer S.A."/>
            <person name="Caldana C."/>
            <person name="Canovas D."/>
            <person name="Cerqueira G.C."/>
            <person name="Chen F."/>
            <person name="Chen W."/>
            <person name="Choi C."/>
            <person name="Clum A."/>
            <person name="Dos Santos R.A."/>
            <person name="Damasio A.R."/>
            <person name="Diallinas G."/>
            <person name="Emri T."/>
            <person name="Fekete E."/>
            <person name="Flipphi M."/>
            <person name="Freyberg S."/>
            <person name="Gallo A."/>
            <person name="Gournas C."/>
            <person name="Habgood R."/>
            <person name="Hainaut M."/>
            <person name="Harispe M.L."/>
            <person name="Henrissat B."/>
            <person name="Hilden K.S."/>
            <person name="Hope R."/>
            <person name="Hossain A."/>
            <person name="Karabika E."/>
            <person name="Karaffa L."/>
            <person name="Karanyi Z."/>
            <person name="Krasevec N."/>
            <person name="Kuo A."/>
            <person name="Kusch H."/>
            <person name="LaButti K."/>
            <person name="Lagendijk E.L."/>
            <person name="Lapidus A."/>
            <person name="Levasseur A."/>
            <person name="Lindquist E."/>
            <person name="Lipzen A."/>
            <person name="Logrieco A.F."/>
            <person name="MacCabe A."/>
            <person name="Maekelae M.R."/>
            <person name="Malavazi I."/>
            <person name="Melin P."/>
            <person name="Meyer V."/>
            <person name="Mielnichuk N."/>
            <person name="Miskei M."/>
            <person name="Molnar A.P."/>
            <person name="Mule G."/>
            <person name="Ngan C.Y."/>
            <person name="Orejas M."/>
            <person name="Orosz E."/>
            <person name="Ouedraogo J.P."/>
            <person name="Overkamp K.M."/>
            <person name="Park H.-S."/>
            <person name="Perrone G."/>
            <person name="Piumi F."/>
            <person name="Punt P.J."/>
            <person name="Ram A.F."/>
            <person name="Ramon A."/>
            <person name="Rauscher S."/>
            <person name="Record E."/>
            <person name="Riano-Pachon D.M."/>
            <person name="Robert V."/>
            <person name="Roehrig J."/>
            <person name="Ruller R."/>
            <person name="Salamov A."/>
            <person name="Salih N.S."/>
            <person name="Samson R.A."/>
            <person name="Sandor E."/>
            <person name="Sanguinetti M."/>
            <person name="Schuetze T."/>
            <person name="Sepcic K."/>
            <person name="Shelest E."/>
            <person name="Sherlock G."/>
            <person name="Sophianopoulou V."/>
            <person name="Squina F.M."/>
            <person name="Sun H."/>
            <person name="Susca A."/>
            <person name="Todd R.B."/>
            <person name="Tsang A."/>
            <person name="Unkles S.E."/>
            <person name="van de Wiele N."/>
            <person name="van Rossen-Uffink D."/>
            <person name="Oliveira J.V."/>
            <person name="Vesth T.C."/>
            <person name="Visser J."/>
            <person name="Yu J.-H."/>
            <person name="Zhou M."/>
            <person name="Andersen M.R."/>
            <person name="Archer D.B."/>
            <person name="Baker S.E."/>
            <person name="Benoit I."/>
            <person name="Brakhage A.A."/>
            <person name="Braus G.H."/>
            <person name="Fischer R."/>
            <person name="Frisvad J.C."/>
            <person name="Goldman G.H."/>
            <person name="Houbraken J."/>
            <person name="Oakley B."/>
            <person name="Pocsi I."/>
            <person name="Scazzocchio C."/>
            <person name="Seiboth B."/>
            <person name="vanKuyk P.A."/>
            <person name="Wortman J."/>
            <person name="Dyer P.S."/>
            <person name="Grigoriev I.V."/>
        </authorList>
    </citation>
    <scope>NUCLEOTIDE SEQUENCE [LARGE SCALE GENOMIC DNA]</scope>
    <source>
        <strain evidence="2">DTO 134E9</strain>
    </source>
</reference>
<dbReference type="EMBL" id="KV878215">
    <property type="protein sequence ID" value="OJJ31994.1"/>
    <property type="molecule type" value="Genomic_DNA"/>
</dbReference>
<dbReference type="VEuPathDB" id="FungiDB:ASPWEDRAFT_44001"/>
<evidence type="ECO:0000313" key="2">
    <source>
        <dbReference type="Proteomes" id="UP000184383"/>
    </source>
</evidence>
<accession>A0A1L9RAQ0</accession>
<name>A0A1L9RAQ0_ASPWE</name>
<keyword evidence="2" id="KW-1185">Reference proteome</keyword>
<dbReference type="Proteomes" id="UP000184383">
    <property type="component" value="Unassembled WGS sequence"/>
</dbReference>